<evidence type="ECO:0000256" key="8">
    <source>
        <dbReference type="RuleBase" id="RU363032"/>
    </source>
</evidence>
<evidence type="ECO:0000256" key="1">
    <source>
        <dbReference type="ARBA" id="ARBA00004429"/>
    </source>
</evidence>
<dbReference type="STRING" id="52770.BSZ40_07260"/>
<dbReference type="EMBL" id="MQVS01000007">
    <property type="protein sequence ID" value="OKL51364.1"/>
    <property type="molecule type" value="Genomic_DNA"/>
</dbReference>
<evidence type="ECO:0000313" key="11">
    <source>
        <dbReference type="Proteomes" id="UP000185612"/>
    </source>
</evidence>
<dbReference type="PANTHER" id="PTHR43357:SF4">
    <property type="entry name" value="INNER MEMBRANE ABC TRANSPORTER PERMEASE PROTEIN YDCV"/>
    <property type="match status" value="1"/>
</dbReference>
<evidence type="ECO:0000313" key="10">
    <source>
        <dbReference type="EMBL" id="OKL51364.1"/>
    </source>
</evidence>
<dbReference type="Pfam" id="PF00528">
    <property type="entry name" value="BPD_transp_1"/>
    <property type="match status" value="1"/>
</dbReference>
<dbReference type="PROSITE" id="PS50928">
    <property type="entry name" value="ABC_TM1"/>
    <property type="match status" value="2"/>
</dbReference>
<keyword evidence="7 8" id="KW-0472">Membrane</keyword>
<feature type="domain" description="ABC transmembrane type-1" evidence="9">
    <location>
        <begin position="68"/>
        <end position="259"/>
    </location>
</feature>
<evidence type="ECO:0000256" key="4">
    <source>
        <dbReference type="ARBA" id="ARBA00022519"/>
    </source>
</evidence>
<feature type="transmembrane region" description="Helical" evidence="8">
    <location>
        <begin position="106"/>
        <end position="127"/>
    </location>
</feature>
<dbReference type="InterPro" id="IPR000515">
    <property type="entry name" value="MetI-like"/>
</dbReference>
<comment type="similarity">
    <text evidence="8">Belongs to the binding-protein-dependent transport system permease family.</text>
</comment>
<feature type="transmembrane region" description="Helical" evidence="8">
    <location>
        <begin position="347"/>
        <end position="365"/>
    </location>
</feature>
<evidence type="ECO:0000256" key="3">
    <source>
        <dbReference type="ARBA" id="ARBA00022475"/>
    </source>
</evidence>
<organism evidence="10 11">
    <name type="scientific">Buchananella hordeovulneris</name>
    <dbReference type="NCBI Taxonomy" id="52770"/>
    <lineage>
        <taxon>Bacteria</taxon>
        <taxon>Bacillati</taxon>
        <taxon>Actinomycetota</taxon>
        <taxon>Actinomycetes</taxon>
        <taxon>Actinomycetales</taxon>
        <taxon>Actinomycetaceae</taxon>
        <taxon>Buchananella</taxon>
    </lineage>
</organism>
<evidence type="ECO:0000256" key="6">
    <source>
        <dbReference type="ARBA" id="ARBA00022989"/>
    </source>
</evidence>
<dbReference type="PANTHER" id="PTHR43357">
    <property type="entry name" value="INNER MEMBRANE ABC TRANSPORTER PERMEASE PROTEIN YDCV"/>
    <property type="match status" value="1"/>
</dbReference>
<dbReference type="CDD" id="cd06261">
    <property type="entry name" value="TM_PBP2"/>
    <property type="match status" value="1"/>
</dbReference>
<feature type="transmembrane region" description="Helical" evidence="8">
    <location>
        <begin position="471"/>
        <end position="494"/>
    </location>
</feature>
<feature type="transmembrane region" description="Helical" evidence="8">
    <location>
        <begin position="75"/>
        <end position="94"/>
    </location>
</feature>
<dbReference type="AlphaFoldDB" id="A0A1Q5PUT8"/>
<dbReference type="Gene3D" id="1.10.3720.10">
    <property type="entry name" value="MetI-like"/>
    <property type="match status" value="2"/>
</dbReference>
<evidence type="ECO:0000256" key="5">
    <source>
        <dbReference type="ARBA" id="ARBA00022692"/>
    </source>
</evidence>
<dbReference type="OrthoDB" id="9804629at2"/>
<gene>
    <name evidence="10" type="ORF">BSZ40_07260</name>
</gene>
<feature type="transmembrane region" description="Helical" evidence="8">
    <location>
        <begin position="416"/>
        <end position="435"/>
    </location>
</feature>
<dbReference type="InterPro" id="IPR035906">
    <property type="entry name" value="MetI-like_sf"/>
</dbReference>
<keyword evidence="6 8" id="KW-1133">Transmembrane helix</keyword>
<feature type="transmembrane region" description="Helical" evidence="8">
    <location>
        <begin position="238"/>
        <end position="260"/>
    </location>
</feature>
<evidence type="ECO:0000259" key="9">
    <source>
        <dbReference type="PROSITE" id="PS50928"/>
    </source>
</evidence>
<keyword evidence="4" id="KW-0997">Cell inner membrane</keyword>
<accession>A0A1Q5PUT8</accession>
<dbReference type="SUPFAM" id="SSF161098">
    <property type="entry name" value="MetI-like"/>
    <property type="match status" value="2"/>
</dbReference>
<proteinExistence type="inferred from homology"/>
<keyword evidence="3" id="KW-1003">Cell membrane</keyword>
<reference evidence="11" key="1">
    <citation type="submission" date="2016-12" db="EMBL/GenBank/DDBJ databases">
        <authorList>
            <person name="Meng X."/>
        </authorList>
    </citation>
    <scope>NUCLEOTIDE SEQUENCE [LARGE SCALE GENOMIC DNA]</scope>
    <source>
        <strain evidence="11">DSM 20732</strain>
    </source>
</reference>
<feature type="transmembrane region" description="Helical" evidence="8">
    <location>
        <begin position="185"/>
        <end position="218"/>
    </location>
</feature>
<feature type="transmembrane region" description="Helical" evidence="8">
    <location>
        <begin position="139"/>
        <end position="164"/>
    </location>
</feature>
<evidence type="ECO:0000256" key="7">
    <source>
        <dbReference type="ARBA" id="ARBA00023136"/>
    </source>
</evidence>
<evidence type="ECO:0000256" key="2">
    <source>
        <dbReference type="ARBA" id="ARBA00022448"/>
    </source>
</evidence>
<feature type="domain" description="ABC transmembrane type-1" evidence="9">
    <location>
        <begin position="340"/>
        <end position="538"/>
    </location>
</feature>
<keyword evidence="2 8" id="KW-0813">Transport</keyword>
<dbReference type="GO" id="GO:0005886">
    <property type="term" value="C:plasma membrane"/>
    <property type="evidence" value="ECO:0007669"/>
    <property type="project" value="UniProtKB-SubCell"/>
</dbReference>
<feature type="transmembrane region" description="Helical" evidence="8">
    <location>
        <begin position="377"/>
        <end position="404"/>
    </location>
</feature>
<feature type="transmembrane region" description="Helical" evidence="8">
    <location>
        <begin position="514"/>
        <end position="537"/>
    </location>
</feature>
<feature type="transmembrane region" description="Helical" evidence="8">
    <location>
        <begin position="286"/>
        <end position="308"/>
    </location>
</feature>
<keyword evidence="11" id="KW-1185">Reference proteome</keyword>
<keyword evidence="5 8" id="KW-0812">Transmembrane</keyword>
<name>A0A1Q5PUT8_9ACTO</name>
<protein>
    <submittedName>
        <fullName evidence="10">Iron ABC transporter permease</fullName>
    </submittedName>
</protein>
<sequence length="550" mass="57980">MRPVRAVWERRAWRAAWLLAALLPLAVLTVFFLWPVAALVQRGLTTGGAFDPAAVWEVLTRARVWRVVQLTLTQAAVATAVTILLGIPGAFVFYRLRFAGQAVARGLLAVPFVLPSVVVGVAFRLLFNGPLAAWELDGTFAAVVAAMVFFNYPLLVRTVGAAWVGLDPRPAQAAAALGASPSRVFLTVTLPSLMPAIAAGAAVVFLFCATAFGVVLILGGRGAGTLETEIFYQATQLFDLRAAAVLSLLQLVVVAAALWVSARARARRGGLAGGGGLRRRPTWGDWPALTVTALTMAGLAAPLLQLVIRSCQRRGQWTWANYRELWSGQTGLRVTIGEAISNSVRSAALAATLAVALGVLVALVLSRRPTRRPGRVLLASLDAAFMLPLGVSAVTVGFGFLLALNRPPFDLRSSQILVPLAQAIVAIPLVVRTLLPSLRAIPARRLQAAAALGAGPGRVLWTIEGPVLARALPLATGFALAVCLGEFGATAFLARPDAPTLPVMIYRLLGKPTAASQGMVVAASVVLALVTAALMLVAERARPRETEEAW</sequence>
<dbReference type="GO" id="GO:0055085">
    <property type="term" value="P:transmembrane transport"/>
    <property type="evidence" value="ECO:0007669"/>
    <property type="project" value="InterPro"/>
</dbReference>
<comment type="subcellular location">
    <subcellularLocation>
        <location evidence="1">Cell inner membrane</location>
        <topology evidence="1">Multi-pass membrane protein</topology>
    </subcellularLocation>
    <subcellularLocation>
        <location evidence="8">Cell membrane</location>
        <topology evidence="8">Multi-pass membrane protein</topology>
    </subcellularLocation>
</comment>
<dbReference type="Proteomes" id="UP000185612">
    <property type="component" value="Unassembled WGS sequence"/>
</dbReference>
<comment type="caution">
    <text evidence="10">The sequence shown here is derived from an EMBL/GenBank/DDBJ whole genome shotgun (WGS) entry which is preliminary data.</text>
</comment>